<evidence type="ECO:0000313" key="9">
    <source>
        <dbReference type="EMBL" id="KAG7168923.1"/>
    </source>
</evidence>
<dbReference type="FunFam" id="2.60.40.1930:FF:000001">
    <property type="entry name" value="CD109 isoform 3"/>
    <property type="match status" value="1"/>
</dbReference>
<evidence type="ECO:0000313" key="10">
    <source>
        <dbReference type="Proteomes" id="UP000747542"/>
    </source>
</evidence>
<dbReference type="EMBL" id="JAHLQT010018664">
    <property type="protein sequence ID" value="KAG7168923.1"/>
    <property type="molecule type" value="Genomic_DNA"/>
</dbReference>
<feature type="signal peptide" evidence="6">
    <location>
        <begin position="1"/>
        <end position="23"/>
    </location>
</feature>
<feature type="domain" description="Macroglobulin" evidence="8">
    <location>
        <begin position="227"/>
        <end position="304"/>
    </location>
</feature>
<reference evidence="9" key="1">
    <citation type="journal article" date="2021" name="Sci. Adv.">
        <title>The American lobster genome reveals insights on longevity, neural, and immune adaptations.</title>
        <authorList>
            <person name="Polinski J.M."/>
            <person name="Zimin A.V."/>
            <person name="Clark K.F."/>
            <person name="Kohn A.B."/>
            <person name="Sadowski N."/>
            <person name="Timp W."/>
            <person name="Ptitsyn A."/>
            <person name="Khanna P."/>
            <person name="Romanova D.Y."/>
            <person name="Williams P."/>
            <person name="Greenwood S.J."/>
            <person name="Moroz L.L."/>
            <person name="Walt D.R."/>
            <person name="Bodnar A.G."/>
        </authorList>
    </citation>
    <scope>NUCLEOTIDE SEQUENCE</scope>
    <source>
        <strain evidence="9">GMGI-L3</strain>
    </source>
</reference>
<organism evidence="9 10">
    <name type="scientific">Homarus americanus</name>
    <name type="common">American lobster</name>
    <dbReference type="NCBI Taxonomy" id="6706"/>
    <lineage>
        <taxon>Eukaryota</taxon>
        <taxon>Metazoa</taxon>
        <taxon>Ecdysozoa</taxon>
        <taxon>Arthropoda</taxon>
        <taxon>Crustacea</taxon>
        <taxon>Multicrustacea</taxon>
        <taxon>Malacostraca</taxon>
        <taxon>Eumalacostraca</taxon>
        <taxon>Eucarida</taxon>
        <taxon>Decapoda</taxon>
        <taxon>Pleocyemata</taxon>
        <taxon>Astacidea</taxon>
        <taxon>Nephropoidea</taxon>
        <taxon>Nephropidae</taxon>
        <taxon>Homarus</taxon>
    </lineage>
</organism>
<evidence type="ECO:0000259" key="8">
    <source>
        <dbReference type="Pfam" id="PF17791"/>
    </source>
</evidence>
<evidence type="ECO:0000256" key="4">
    <source>
        <dbReference type="ARBA" id="ARBA00063781"/>
    </source>
</evidence>
<keyword evidence="10" id="KW-1185">Reference proteome</keyword>
<comment type="subunit">
    <text evidence="4">Heterodimer of a TEP1-N chain and an TEP1-C chain non-covalently linked. Forms a complex composed of TEP1-N and TEP1-C heterodimer, LRIM1 and APL1C; the interaction stabilizes TEP1-N and TEP1-C heterodimer, prevents its binding to tissues while circulating in the hemolymph and protects the thioester bond from hydrolysis. Mature TEP1 and to a lesser extent full-length TEP1 interact with SPCLIP1; the interaction is induced by microbial infection.</text>
</comment>
<dbReference type="PANTHER" id="PTHR11412">
    <property type="entry name" value="MACROGLOBULIN / COMPLEMENT"/>
    <property type="match status" value="1"/>
</dbReference>
<keyword evidence="2" id="KW-0325">Glycoprotein</keyword>
<evidence type="ECO:0000256" key="1">
    <source>
        <dbReference type="ARBA" id="ARBA00022729"/>
    </source>
</evidence>
<comment type="function">
    <text evidence="3">Binds covalently through a thioester bond to the pathogen surface resulting in pathogen clearance.</text>
</comment>
<dbReference type="GO" id="GO:0004866">
    <property type="term" value="F:endopeptidase inhibitor activity"/>
    <property type="evidence" value="ECO:0007669"/>
    <property type="project" value="InterPro"/>
</dbReference>
<dbReference type="Pfam" id="PF17791">
    <property type="entry name" value="MG3"/>
    <property type="match status" value="1"/>
</dbReference>
<evidence type="ECO:0000256" key="6">
    <source>
        <dbReference type="SAM" id="SignalP"/>
    </source>
</evidence>
<dbReference type="InterPro" id="IPR050473">
    <property type="entry name" value="A2M/Complement_sys"/>
</dbReference>
<dbReference type="InterPro" id="IPR002890">
    <property type="entry name" value="MG2"/>
</dbReference>
<dbReference type="InterPro" id="IPR041555">
    <property type="entry name" value="MG3"/>
</dbReference>
<evidence type="ECO:0000256" key="2">
    <source>
        <dbReference type="ARBA" id="ARBA00023180"/>
    </source>
</evidence>
<sequence>MAVPNSICLLAWVLALTSTLGYGDYLITTPRMWPLEAPAQVCVLVSDPNAPEGSLTFRMSADIYEFNERKENVTIIPSTVLQVPAGKSEDCYEVPVPKTKNHYGDLHVIGTVGGAKINRTLSMSLKSSNQITFVQSDKYLYKPGQNVKFRILTVVRAELNVSTEQYPEIWVTTPSKTRIAQWKNVDNTAGLVHLDFDLADEPEKGHYLIHVKAPGDDIYTRQFKVDEFVLPRFEVKLKTPSYILPTDEKFTLTVCANYTFGQPVRGNLSLVVSNGERKKCRVVVTKNVTISGCEDVELTTAQMRVIDCNVYNLHAVATVREEGTDVEAKHLRRLDITRRFVTFKTLYEDRYMKPNLPSTMKVSG</sequence>
<accession>A0A8J5MYU3</accession>
<dbReference type="AlphaFoldDB" id="A0A8J5MYU3"/>
<comment type="caution">
    <text evidence="9">The sequence shown here is derived from an EMBL/GenBank/DDBJ whole genome shotgun (WGS) entry which is preliminary data.</text>
</comment>
<name>A0A8J5MYU3_HOMAM</name>
<dbReference type="Gene3D" id="2.60.40.1940">
    <property type="match status" value="1"/>
</dbReference>
<protein>
    <recommendedName>
        <fullName evidence="5">TEP1-F</fullName>
    </recommendedName>
</protein>
<dbReference type="Pfam" id="PF01835">
    <property type="entry name" value="MG2"/>
    <property type="match status" value="1"/>
</dbReference>
<proteinExistence type="predicted"/>
<feature type="chain" id="PRO_5035232292" description="TEP1-F" evidence="6">
    <location>
        <begin position="24"/>
        <end position="364"/>
    </location>
</feature>
<evidence type="ECO:0000256" key="3">
    <source>
        <dbReference type="ARBA" id="ARBA00057615"/>
    </source>
</evidence>
<gene>
    <name evidence="9" type="primary">Pzp-L2</name>
    <name evidence="9" type="ORF">Hamer_G011600</name>
</gene>
<dbReference type="PANTHER" id="PTHR11412:SF171">
    <property type="entry name" value="PREGNANCY ZONE PROTEIN-LIKE PROTEIN"/>
    <property type="match status" value="1"/>
</dbReference>
<feature type="domain" description="Macroglobulin" evidence="7">
    <location>
        <begin position="132"/>
        <end position="225"/>
    </location>
</feature>
<dbReference type="Gene3D" id="2.60.40.1930">
    <property type="match status" value="1"/>
</dbReference>
<evidence type="ECO:0000259" key="7">
    <source>
        <dbReference type="Pfam" id="PF01835"/>
    </source>
</evidence>
<keyword evidence="1 6" id="KW-0732">Signal</keyword>
<evidence type="ECO:0000256" key="5">
    <source>
        <dbReference type="ARBA" id="ARBA00078071"/>
    </source>
</evidence>
<dbReference type="Proteomes" id="UP000747542">
    <property type="component" value="Unassembled WGS sequence"/>
</dbReference>